<name>A0A8J4WBL6_9STRA</name>
<reference evidence="2" key="2">
    <citation type="submission" date="2020-02" db="EMBL/GenBank/DDBJ databases">
        <authorList>
            <person name="Studholme D.J."/>
        </authorList>
    </citation>
    <scope>NUCLEOTIDE SEQUENCE</scope>
    <source>
        <strain evidence="2">00238/432</strain>
    </source>
</reference>
<feature type="transmembrane region" description="Helical" evidence="1">
    <location>
        <begin position="149"/>
        <end position="174"/>
    </location>
</feature>
<sequence length="219" mass="23541">MLGILINCFSIICGSTLGAISKRFMNDGYKSILNQVIGISALIIGMSTTISSISTSQYQIMFIIFLTLGGIIGQLINFENILSNIMTKFSSNGLNEGLTVAISLLCVGSIPILGPLQSALQGDNTFLQINTIFSGITSLILASTFRIGIIFSAFILLVIEVLVFFSADFLSVFMTSNIMNEITKIGGILALCTGLNILKITKIKVLNLLPALFIPIFLL</sequence>
<dbReference type="InterPro" id="IPR007563">
    <property type="entry name" value="DUF554"/>
</dbReference>
<evidence type="ECO:0000256" key="1">
    <source>
        <dbReference type="SAM" id="Phobius"/>
    </source>
</evidence>
<feature type="transmembrane region" description="Helical" evidence="1">
    <location>
        <begin position="28"/>
        <end position="46"/>
    </location>
</feature>
<accession>A0A8J4WBL6</accession>
<gene>
    <name evidence="2" type="ORF">G195_000554</name>
</gene>
<feature type="transmembrane region" description="Helical" evidence="1">
    <location>
        <begin position="126"/>
        <end position="143"/>
    </location>
</feature>
<organism evidence="2 3">
    <name type="scientific">Phytophthora kernoviae 00238/432</name>
    <dbReference type="NCBI Taxonomy" id="1284355"/>
    <lineage>
        <taxon>Eukaryota</taxon>
        <taxon>Sar</taxon>
        <taxon>Stramenopiles</taxon>
        <taxon>Oomycota</taxon>
        <taxon>Peronosporomycetes</taxon>
        <taxon>Peronosporales</taxon>
        <taxon>Peronosporaceae</taxon>
        <taxon>Phytophthora</taxon>
    </lineage>
</organism>
<evidence type="ECO:0000313" key="3">
    <source>
        <dbReference type="Proteomes" id="UP000702964"/>
    </source>
</evidence>
<reference evidence="2" key="1">
    <citation type="journal article" date="2015" name="Genom Data">
        <title>Draft genome sequences of Phytophthora kernoviae and Phytophthora ramorum lineage EU2 from Scotland.</title>
        <authorList>
            <person name="Sambles C."/>
            <person name="Schlenzig A."/>
            <person name="O'Neill P."/>
            <person name="Grant M."/>
            <person name="Studholme D.J."/>
        </authorList>
    </citation>
    <scope>NUCLEOTIDE SEQUENCE</scope>
    <source>
        <strain evidence="2">00238/432</strain>
    </source>
</reference>
<dbReference type="Pfam" id="PF04474">
    <property type="entry name" value="DUF554"/>
    <property type="match status" value="1"/>
</dbReference>
<dbReference type="PANTHER" id="PTHR36111">
    <property type="entry name" value="INNER MEMBRANE PROTEIN-RELATED"/>
    <property type="match status" value="1"/>
</dbReference>
<dbReference type="AlphaFoldDB" id="A0A8J4WBL6"/>
<evidence type="ECO:0000313" key="2">
    <source>
        <dbReference type="EMBL" id="KAF4325763.1"/>
    </source>
</evidence>
<evidence type="ECO:0008006" key="4">
    <source>
        <dbReference type="Google" id="ProtNLM"/>
    </source>
</evidence>
<protein>
    <recommendedName>
        <fullName evidence="4">DUF554 domain-containing protein</fullName>
    </recommendedName>
</protein>
<dbReference type="PANTHER" id="PTHR36111:SF2">
    <property type="entry name" value="INNER MEMBRANE PROTEIN"/>
    <property type="match status" value="1"/>
</dbReference>
<proteinExistence type="predicted"/>
<dbReference type="EMBL" id="AOFI03000002">
    <property type="protein sequence ID" value="KAF4325763.1"/>
    <property type="molecule type" value="Genomic_DNA"/>
</dbReference>
<dbReference type="Proteomes" id="UP000702964">
    <property type="component" value="Unassembled WGS sequence"/>
</dbReference>
<keyword evidence="1" id="KW-1133">Transmembrane helix</keyword>
<feature type="transmembrane region" description="Helical" evidence="1">
    <location>
        <begin position="97"/>
        <end position="114"/>
    </location>
</feature>
<comment type="caution">
    <text evidence="2">The sequence shown here is derived from an EMBL/GenBank/DDBJ whole genome shotgun (WGS) entry which is preliminary data.</text>
</comment>
<keyword evidence="1" id="KW-0812">Transmembrane</keyword>
<keyword evidence="1" id="KW-0472">Membrane</keyword>
<feature type="transmembrane region" description="Helical" evidence="1">
    <location>
        <begin position="58"/>
        <end position="77"/>
    </location>
</feature>